<sequence length="305" mass="33452">MPLAVMVASLVSITTSDDRSNYLTAKHHFNHPIILVESLDNNDPISGNVSDSLAEDHETKLMSSGFPAMFLQVCAERSFGRVDVVAFGLIRIPPKPGSYEINVPMSKALAGGGMSETKSRLYDYYFGCSPVVLSSVMTDFLSISQPRQMHATASTESVNGTRLFNGGKGPALQMGINSLVTVGAGSVRIRVHVQSTAFYHRTSNVNCRVDESEVSRTPILRETVDGVLMRVRKNRRRRMFRGAVRGSFEVESLSMSDKQVDGCTNKNDLSFNGESCDRNPRTAEVLARVRSRRAARGARGQKDAK</sequence>
<keyword evidence="4" id="KW-0206">Cytoskeleton</keyword>
<reference evidence="6" key="1">
    <citation type="submission" date="2021-01" db="EMBL/GenBank/DDBJ databases">
        <authorList>
            <person name="Corre E."/>
            <person name="Pelletier E."/>
            <person name="Niang G."/>
            <person name="Scheremetjew M."/>
            <person name="Finn R."/>
            <person name="Kale V."/>
            <person name="Holt S."/>
            <person name="Cochrane G."/>
            <person name="Meng A."/>
            <person name="Brown T."/>
            <person name="Cohen L."/>
        </authorList>
    </citation>
    <scope>NUCLEOTIDE SEQUENCE</scope>
    <source>
        <strain evidence="6">Isolate 1302-5</strain>
    </source>
</reference>
<dbReference type="EMBL" id="HBKQ01027368">
    <property type="protein sequence ID" value="CAE2245514.1"/>
    <property type="molecule type" value="Transcribed_RNA"/>
</dbReference>
<proteinExistence type="predicted"/>
<evidence type="ECO:0000313" key="6">
    <source>
        <dbReference type="EMBL" id="CAE2245514.1"/>
    </source>
</evidence>
<dbReference type="GO" id="GO:0060271">
    <property type="term" value="P:cilium assembly"/>
    <property type="evidence" value="ECO:0007669"/>
    <property type="project" value="TreeGrafter"/>
</dbReference>
<protein>
    <submittedName>
        <fullName evidence="6">Uncharacterized protein</fullName>
    </submittedName>
</protein>
<accession>A0A7S4J059</accession>
<organism evidence="6">
    <name type="scientific">Odontella aurita</name>
    <dbReference type="NCBI Taxonomy" id="265563"/>
    <lineage>
        <taxon>Eukaryota</taxon>
        <taxon>Sar</taxon>
        <taxon>Stramenopiles</taxon>
        <taxon>Ochrophyta</taxon>
        <taxon>Bacillariophyta</taxon>
        <taxon>Mediophyceae</taxon>
        <taxon>Biddulphiophycidae</taxon>
        <taxon>Eupodiscales</taxon>
        <taxon>Odontellaceae</taxon>
        <taxon>Odontella</taxon>
    </lineage>
</organism>
<gene>
    <name evidence="6" type="ORF">OAUR00152_LOCUS18525</name>
</gene>
<evidence type="ECO:0000256" key="5">
    <source>
        <dbReference type="ARBA" id="ARBA00023273"/>
    </source>
</evidence>
<name>A0A7S4J059_9STRA</name>
<evidence type="ECO:0000256" key="2">
    <source>
        <dbReference type="ARBA" id="ARBA00022490"/>
    </source>
</evidence>
<dbReference type="GO" id="GO:0036038">
    <property type="term" value="C:MKS complex"/>
    <property type="evidence" value="ECO:0007669"/>
    <property type="project" value="TreeGrafter"/>
</dbReference>
<evidence type="ECO:0000256" key="4">
    <source>
        <dbReference type="ARBA" id="ARBA00023212"/>
    </source>
</evidence>
<dbReference type="PANTHER" id="PTHR12968:SF4">
    <property type="entry name" value="TECTONIC-LIKE COMPLEX MEMBER MKS1"/>
    <property type="match status" value="1"/>
</dbReference>
<comment type="subcellular location">
    <subcellularLocation>
        <location evidence="1">Cytoplasm</location>
        <location evidence="1">Cytoskeleton</location>
        <location evidence="1">Cilium basal body</location>
    </subcellularLocation>
</comment>
<keyword evidence="2" id="KW-0963">Cytoplasm</keyword>
<dbReference type="PANTHER" id="PTHR12968">
    <property type="entry name" value="B9 DOMAIN-CONTAINING"/>
    <property type="match status" value="1"/>
</dbReference>
<keyword evidence="3" id="KW-0970">Cilium biogenesis/degradation</keyword>
<dbReference type="InterPro" id="IPR010796">
    <property type="entry name" value="C2_B9-type_dom"/>
</dbReference>
<dbReference type="AlphaFoldDB" id="A0A7S4J059"/>
<dbReference type="Pfam" id="PF07162">
    <property type="entry name" value="B9-C2"/>
    <property type="match status" value="1"/>
</dbReference>
<evidence type="ECO:0000256" key="3">
    <source>
        <dbReference type="ARBA" id="ARBA00022794"/>
    </source>
</evidence>
<evidence type="ECO:0000256" key="1">
    <source>
        <dbReference type="ARBA" id="ARBA00004120"/>
    </source>
</evidence>
<keyword evidence="5" id="KW-0966">Cell projection</keyword>